<evidence type="ECO:0000313" key="1">
    <source>
        <dbReference type="EMBL" id="KAF0558441.1"/>
    </source>
</evidence>
<dbReference type="AlphaFoldDB" id="A0A8H4EVE0"/>
<name>A0A8H4EVE0_GIGMA</name>
<proteinExistence type="predicted"/>
<dbReference type="Proteomes" id="UP000439903">
    <property type="component" value="Unassembled WGS sequence"/>
</dbReference>
<comment type="caution">
    <text evidence="1">The sequence shown here is derived from an EMBL/GenBank/DDBJ whole genome shotgun (WGS) entry which is preliminary data.</text>
</comment>
<dbReference type="EMBL" id="WTPW01000021">
    <property type="protein sequence ID" value="KAF0558441.1"/>
    <property type="molecule type" value="Genomic_DNA"/>
</dbReference>
<protein>
    <submittedName>
        <fullName evidence="1">Uncharacterized protein</fullName>
    </submittedName>
</protein>
<keyword evidence="2" id="KW-1185">Reference proteome</keyword>
<organism evidence="1 2">
    <name type="scientific">Gigaspora margarita</name>
    <dbReference type="NCBI Taxonomy" id="4874"/>
    <lineage>
        <taxon>Eukaryota</taxon>
        <taxon>Fungi</taxon>
        <taxon>Fungi incertae sedis</taxon>
        <taxon>Mucoromycota</taxon>
        <taxon>Glomeromycotina</taxon>
        <taxon>Glomeromycetes</taxon>
        <taxon>Diversisporales</taxon>
        <taxon>Gigasporaceae</taxon>
        <taxon>Gigaspora</taxon>
    </lineage>
</organism>
<accession>A0A8H4EVE0</accession>
<reference evidence="1 2" key="1">
    <citation type="journal article" date="2019" name="Environ. Microbiol.">
        <title>At the nexus of three kingdoms: the genome of the mycorrhizal fungus Gigaspora margarita provides insights into plant, endobacterial and fungal interactions.</title>
        <authorList>
            <person name="Venice F."/>
            <person name="Ghignone S."/>
            <person name="Salvioli di Fossalunga A."/>
            <person name="Amselem J."/>
            <person name="Novero M."/>
            <person name="Xianan X."/>
            <person name="Sedzielewska Toro K."/>
            <person name="Morin E."/>
            <person name="Lipzen A."/>
            <person name="Grigoriev I.V."/>
            <person name="Henrissat B."/>
            <person name="Martin F.M."/>
            <person name="Bonfante P."/>
        </authorList>
    </citation>
    <scope>NUCLEOTIDE SEQUENCE [LARGE SCALE GENOMIC DNA]</scope>
    <source>
        <strain evidence="1 2">BEG34</strain>
    </source>
</reference>
<evidence type="ECO:0000313" key="2">
    <source>
        <dbReference type="Proteomes" id="UP000439903"/>
    </source>
</evidence>
<sequence length="214" mass="24816">MLFLYKSLLEASDSHYEVLESFVFFLWSHSEFNQLHSLYSEFLSERYPSLPEHLPFSSGFFNDGGLSSQVSFRSYDEFRNTRIENYPITPPSESFGLESPSQDFEMNSLSRVLNNYSFNDSNSDVSDISCEYFGDGSNFYCDSCNHPVFECDCCQRCHYFPLDCVCNPKSLKAFNCNEYNTGYCSSSDDCFSNGFGTDNEYNYISDCKYYCFYL</sequence>
<gene>
    <name evidence="1" type="ORF">F8M41_009332</name>
</gene>